<keyword evidence="3" id="KW-1185">Reference proteome</keyword>
<feature type="compositionally biased region" description="Basic residues" evidence="1">
    <location>
        <begin position="35"/>
        <end position="45"/>
    </location>
</feature>
<reference evidence="2" key="1">
    <citation type="journal article" date="2023" name="Science">
        <title>Genome structures resolve the early diversification of teleost fishes.</title>
        <authorList>
            <person name="Parey E."/>
            <person name="Louis A."/>
            <person name="Montfort J."/>
            <person name="Bouchez O."/>
            <person name="Roques C."/>
            <person name="Iampietro C."/>
            <person name="Lluch J."/>
            <person name="Castinel A."/>
            <person name="Donnadieu C."/>
            <person name="Desvignes T."/>
            <person name="Floi Bucao C."/>
            <person name="Jouanno E."/>
            <person name="Wen M."/>
            <person name="Mejri S."/>
            <person name="Dirks R."/>
            <person name="Jansen H."/>
            <person name="Henkel C."/>
            <person name="Chen W.J."/>
            <person name="Zahm M."/>
            <person name="Cabau C."/>
            <person name="Klopp C."/>
            <person name="Thompson A.W."/>
            <person name="Robinson-Rechavi M."/>
            <person name="Braasch I."/>
            <person name="Lecointre G."/>
            <person name="Bobe J."/>
            <person name="Postlethwait J.H."/>
            <person name="Berthelot C."/>
            <person name="Roest Crollius H."/>
            <person name="Guiguen Y."/>
        </authorList>
    </citation>
    <scope>NUCLEOTIDE SEQUENCE</scope>
    <source>
        <strain evidence="2">WJC10195</strain>
    </source>
</reference>
<dbReference type="Proteomes" id="UP001152622">
    <property type="component" value="Chromosome 3"/>
</dbReference>
<dbReference type="AlphaFoldDB" id="A0A9Q1G0B3"/>
<name>A0A9Q1G0B3_SYNKA</name>
<gene>
    <name evidence="2" type="ORF">SKAU_G00106310</name>
</gene>
<protein>
    <submittedName>
        <fullName evidence="2">Uncharacterized protein</fullName>
    </submittedName>
</protein>
<sequence>MRDDVRGVSLSEFDTAKRFGAPIKAGRRNVSPLPRRPRPRRRSARRERAAVPHKMPAVSAGAEGTGRMGSGRISPRGQRRRQMSQAQPWHLQQAHTPTHGWYRRSACCSMPRERAGPGAQVCRVTPGPGF</sequence>
<proteinExistence type="predicted"/>
<organism evidence="2 3">
    <name type="scientific">Synaphobranchus kaupii</name>
    <name type="common">Kaup's arrowtooth eel</name>
    <dbReference type="NCBI Taxonomy" id="118154"/>
    <lineage>
        <taxon>Eukaryota</taxon>
        <taxon>Metazoa</taxon>
        <taxon>Chordata</taxon>
        <taxon>Craniata</taxon>
        <taxon>Vertebrata</taxon>
        <taxon>Euteleostomi</taxon>
        <taxon>Actinopterygii</taxon>
        <taxon>Neopterygii</taxon>
        <taxon>Teleostei</taxon>
        <taxon>Anguilliformes</taxon>
        <taxon>Synaphobranchidae</taxon>
        <taxon>Synaphobranchus</taxon>
    </lineage>
</organism>
<evidence type="ECO:0000256" key="1">
    <source>
        <dbReference type="SAM" id="MobiDB-lite"/>
    </source>
</evidence>
<evidence type="ECO:0000313" key="2">
    <source>
        <dbReference type="EMBL" id="KAJ8370603.1"/>
    </source>
</evidence>
<feature type="region of interest" description="Disordered" evidence="1">
    <location>
        <begin position="1"/>
        <end position="97"/>
    </location>
</feature>
<comment type="caution">
    <text evidence="2">The sequence shown here is derived from an EMBL/GenBank/DDBJ whole genome shotgun (WGS) entry which is preliminary data.</text>
</comment>
<accession>A0A9Q1G0B3</accession>
<dbReference type="EMBL" id="JAINUF010000003">
    <property type="protein sequence ID" value="KAJ8370603.1"/>
    <property type="molecule type" value="Genomic_DNA"/>
</dbReference>
<evidence type="ECO:0000313" key="3">
    <source>
        <dbReference type="Proteomes" id="UP001152622"/>
    </source>
</evidence>